<proteinExistence type="predicted"/>
<evidence type="ECO:0008006" key="4">
    <source>
        <dbReference type="Google" id="ProtNLM"/>
    </source>
</evidence>
<organism evidence="2 3">
    <name type="scientific">Bullifex porci</name>
    <dbReference type="NCBI Taxonomy" id="2606638"/>
    <lineage>
        <taxon>Bacteria</taxon>
        <taxon>Pseudomonadati</taxon>
        <taxon>Spirochaetota</taxon>
        <taxon>Spirochaetia</taxon>
        <taxon>Spirochaetales</taxon>
        <taxon>Spirochaetaceae</taxon>
        <taxon>Bullifex</taxon>
    </lineage>
</organism>
<evidence type="ECO:0000256" key="1">
    <source>
        <dbReference type="SAM" id="SignalP"/>
    </source>
</evidence>
<comment type="caution">
    <text evidence="2">The sequence shown here is derived from an EMBL/GenBank/DDBJ whole genome shotgun (WGS) entry which is preliminary data.</text>
</comment>
<dbReference type="EMBL" id="VUNN01000002">
    <property type="protein sequence ID" value="MSU05552.1"/>
    <property type="molecule type" value="Genomic_DNA"/>
</dbReference>
<name>A0A7X2PB74_9SPIO</name>
<evidence type="ECO:0000313" key="3">
    <source>
        <dbReference type="Proteomes" id="UP000460549"/>
    </source>
</evidence>
<dbReference type="Proteomes" id="UP000460549">
    <property type="component" value="Unassembled WGS sequence"/>
</dbReference>
<dbReference type="AlphaFoldDB" id="A0A7X2PB74"/>
<feature type="chain" id="PRO_5030581056" description="Outer membrane protein beta-barrel domain-containing protein" evidence="1">
    <location>
        <begin position="22"/>
        <end position="167"/>
    </location>
</feature>
<protein>
    <recommendedName>
        <fullName evidence="4">Outer membrane protein beta-barrel domain-containing protein</fullName>
    </recommendedName>
</protein>
<sequence>MKKRLVLVALIALCLVAPVFAADNYSGVAKKDSVGLGLNLGTNTGVGFRYGMGDFDILANIGLNLFKLNPLTLSGDVAASYNVYTIDGGKNLQFPITVGAGVKTGFRFGDNFGFDLSVLVPVGIEYTFSNVPITLYLRLAPGVQLFKNTDFKVGFDFAGYVGALWNF</sequence>
<reference evidence="2 3" key="1">
    <citation type="submission" date="2019-08" db="EMBL/GenBank/DDBJ databases">
        <title>In-depth cultivation of the pig gut microbiome towards novel bacterial diversity and tailored functional studies.</title>
        <authorList>
            <person name="Wylensek D."/>
            <person name="Hitch T.C.A."/>
            <person name="Clavel T."/>
        </authorList>
    </citation>
    <scope>NUCLEOTIDE SEQUENCE [LARGE SCALE GENOMIC DNA]</scope>
    <source>
        <strain evidence="2 3">NM-380-WT-3C1</strain>
    </source>
</reference>
<accession>A0A7X2PB74</accession>
<feature type="signal peptide" evidence="1">
    <location>
        <begin position="1"/>
        <end position="21"/>
    </location>
</feature>
<gene>
    <name evidence="2" type="ORF">FYJ80_01985</name>
</gene>
<keyword evidence="3" id="KW-1185">Reference proteome</keyword>
<dbReference type="RefSeq" id="WP_154424449.1">
    <property type="nucleotide sequence ID" value="NZ_JAQYPZ010000212.1"/>
</dbReference>
<evidence type="ECO:0000313" key="2">
    <source>
        <dbReference type="EMBL" id="MSU05552.1"/>
    </source>
</evidence>
<keyword evidence="1" id="KW-0732">Signal</keyword>